<dbReference type="GO" id="GO:0008483">
    <property type="term" value="F:transaminase activity"/>
    <property type="evidence" value="ECO:0007669"/>
    <property type="project" value="UniProtKB-KW"/>
</dbReference>
<dbReference type="PANTHER" id="PTHR46383:SF1">
    <property type="entry name" value="ASPARTATE AMINOTRANSFERASE"/>
    <property type="match status" value="1"/>
</dbReference>
<dbReference type="Gene3D" id="3.40.640.10">
    <property type="entry name" value="Type I PLP-dependent aspartate aminotransferase-like (Major domain)"/>
    <property type="match status" value="1"/>
</dbReference>
<evidence type="ECO:0000259" key="7">
    <source>
        <dbReference type="Pfam" id="PF00155"/>
    </source>
</evidence>
<dbReference type="AlphaFoldDB" id="A0A137RH78"/>
<dbReference type="Pfam" id="PF00155">
    <property type="entry name" value="Aminotran_1_2"/>
    <property type="match status" value="1"/>
</dbReference>
<evidence type="ECO:0000256" key="3">
    <source>
        <dbReference type="ARBA" id="ARBA00022576"/>
    </source>
</evidence>
<dbReference type="SUPFAM" id="SSF53383">
    <property type="entry name" value="PLP-dependent transferases"/>
    <property type="match status" value="1"/>
</dbReference>
<evidence type="ECO:0000256" key="5">
    <source>
        <dbReference type="ARBA" id="ARBA00022898"/>
    </source>
</evidence>
<protein>
    <recommendedName>
        <fullName evidence="6">Aminotransferase</fullName>
        <ecNumber evidence="6">2.6.1.-</ecNumber>
    </recommendedName>
</protein>
<evidence type="ECO:0000256" key="1">
    <source>
        <dbReference type="ARBA" id="ARBA00001933"/>
    </source>
</evidence>
<dbReference type="CDD" id="cd00609">
    <property type="entry name" value="AAT_like"/>
    <property type="match status" value="1"/>
</dbReference>
<dbReference type="PANTHER" id="PTHR46383">
    <property type="entry name" value="ASPARTATE AMINOTRANSFERASE"/>
    <property type="match status" value="1"/>
</dbReference>
<dbReference type="InterPro" id="IPR004839">
    <property type="entry name" value="Aminotransferase_I/II_large"/>
</dbReference>
<gene>
    <name evidence="8" type="ORF">LS48_09865</name>
</gene>
<dbReference type="InterPro" id="IPR050596">
    <property type="entry name" value="AspAT/PAT-like"/>
</dbReference>
<accession>A0A137RH78</accession>
<evidence type="ECO:0000256" key="4">
    <source>
        <dbReference type="ARBA" id="ARBA00022679"/>
    </source>
</evidence>
<dbReference type="Gene3D" id="3.90.1150.10">
    <property type="entry name" value="Aspartate Aminotransferase, domain 1"/>
    <property type="match status" value="1"/>
</dbReference>
<name>A0A137RH78_9FLAO</name>
<comment type="cofactor">
    <cofactor evidence="1 6">
        <name>pyridoxal 5'-phosphate</name>
        <dbReference type="ChEBI" id="CHEBI:597326"/>
    </cofactor>
</comment>
<keyword evidence="9" id="KW-1185">Reference proteome</keyword>
<dbReference type="InterPro" id="IPR004838">
    <property type="entry name" value="NHTrfase_class1_PyrdxlP-BS"/>
</dbReference>
<proteinExistence type="inferred from homology"/>
<dbReference type="GO" id="GO:0006520">
    <property type="term" value="P:amino acid metabolic process"/>
    <property type="evidence" value="ECO:0007669"/>
    <property type="project" value="InterPro"/>
</dbReference>
<dbReference type="InterPro" id="IPR015421">
    <property type="entry name" value="PyrdxlP-dep_Trfase_major"/>
</dbReference>
<reference evidence="8 9" key="2">
    <citation type="journal article" date="2016" name="Int. J. Syst. Evol. Microbiol.">
        <title>Vitellibacter aquimaris sp. nov., a marine bacterium isolated from seawater.</title>
        <authorList>
            <person name="Thevarajoo S."/>
            <person name="Selvaratnam C."/>
            <person name="Goh K.M."/>
            <person name="Hong K.W."/>
            <person name="Chan X.Y."/>
            <person name="Chan K.G."/>
            <person name="Chong C.S."/>
        </authorList>
    </citation>
    <scope>NUCLEOTIDE SEQUENCE [LARGE SCALE GENOMIC DNA]</scope>
    <source>
        <strain evidence="8 9">D-24</strain>
    </source>
</reference>
<dbReference type="STRING" id="1548749.LS48_09865"/>
<evidence type="ECO:0000313" key="9">
    <source>
        <dbReference type="Proteomes" id="UP000070138"/>
    </source>
</evidence>
<dbReference type="PATRIC" id="fig|1548749.3.peg.2075"/>
<evidence type="ECO:0000256" key="6">
    <source>
        <dbReference type="RuleBase" id="RU000481"/>
    </source>
</evidence>
<dbReference type="InterPro" id="IPR015424">
    <property type="entry name" value="PyrdxlP-dep_Trfase"/>
</dbReference>
<dbReference type="EMBL" id="JRWG01000005">
    <property type="protein sequence ID" value="KXN98848.1"/>
    <property type="molecule type" value="Genomic_DNA"/>
</dbReference>
<dbReference type="OrthoDB" id="9802328at2"/>
<keyword evidence="5" id="KW-0663">Pyridoxal phosphate</keyword>
<dbReference type="RefSeq" id="WP_062622371.1">
    <property type="nucleotide sequence ID" value="NZ_JRWG01000005.1"/>
</dbReference>
<reference evidence="9" key="1">
    <citation type="submission" date="2014-10" db="EMBL/GenBank/DDBJ databases">
        <title>Genome sequencing of Vitellibacter sp. D-24.</title>
        <authorList>
            <person name="Thevarajoo S."/>
            <person name="Selvaratnam C."/>
            <person name="Goh K.M."/>
            <person name="Chong C.S."/>
        </authorList>
    </citation>
    <scope>NUCLEOTIDE SEQUENCE [LARGE SCALE GENOMIC DNA]</scope>
    <source>
        <strain evidence="9">D-24</strain>
    </source>
</reference>
<comment type="similarity">
    <text evidence="2 6">Belongs to the class-I pyridoxal-phosphate-dependent aminotransferase family.</text>
</comment>
<comment type="caution">
    <text evidence="8">The sequence shown here is derived from an EMBL/GenBank/DDBJ whole genome shotgun (WGS) entry which is preliminary data.</text>
</comment>
<keyword evidence="3 6" id="KW-0032">Aminotransferase</keyword>
<evidence type="ECO:0000256" key="2">
    <source>
        <dbReference type="ARBA" id="ARBA00007441"/>
    </source>
</evidence>
<keyword evidence="4 6" id="KW-0808">Transferase</keyword>
<evidence type="ECO:0000313" key="8">
    <source>
        <dbReference type="EMBL" id="KXN98848.1"/>
    </source>
</evidence>
<sequence>MDNRLSKRVNEMATSATLAMAAKTRELKEQGIDIIGLSLGEPDFPVPEFIKDAAIQAIKDNYHSYTPVDGYGDLKKAIITKFKRDNNLEYKPSQIVVSTGAKQSLANLTMVLLDEGDEVLLPAPYWVSYADQCKVAGGIPKEIPTSIETDFKVTAEALEEAITPKTKMIIYSSPCNPSGSVYSKKELRKLADVLVKYPDIIVISDEIYEHINFSGGHASMAEFDDMYDRTVVVNGVSKAFSMTGWRIGYIGGPEWIARACNKMQGQVTSGANAIAQRATITALENPPSKIQFMVDAFKERRKLILGLLSEIEGFQTNEPEGAFYVFPDVSYFFGKTLRGKNINTASDFSLYLLEEAKVATVTGEAFGDPNCIRLSYAASETEIKEAMRRIKEAVA</sequence>
<dbReference type="InterPro" id="IPR015422">
    <property type="entry name" value="PyrdxlP-dep_Trfase_small"/>
</dbReference>
<dbReference type="PROSITE" id="PS00105">
    <property type="entry name" value="AA_TRANSFER_CLASS_1"/>
    <property type="match status" value="1"/>
</dbReference>
<dbReference type="Proteomes" id="UP000070138">
    <property type="component" value="Unassembled WGS sequence"/>
</dbReference>
<organism evidence="8 9">
    <name type="scientific">Aequorivita aquimaris</name>
    <dbReference type="NCBI Taxonomy" id="1548749"/>
    <lineage>
        <taxon>Bacteria</taxon>
        <taxon>Pseudomonadati</taxon>
        <taxon>Bacteroidota</taxon>
        <taxon>Flavobacteriia</taxon>
        <taxon>Flavobacteriales</taxon>
        <taxon>Flavobacteriaceae</taxon>
        <taxon>Aequorivita</taxon>
    </lineage>
</organism>
<dbReference type="EC" id="2.6.1.-" evidence="6"/>
<dbReference type="FunFam" id="3.40.640.10:FF:000033">
    <property type="entry name" value="Aspartate aminotransferase"/>
    <property type="match status" value="1"/>
</dbReference>
<feature type="domain" description="Aminotransferase class I/classII large" evidence="7">
    <location>
        <begin position="33"/>
        <end position="390"/>
    </location>
</feature>
<dbReference type="GO" id="GO:0030170">
    <property type="term" value="F:pyridoxal phosphate binding"/>
    <property type="evidence" value="ECO:0007669"/>
    <property type="project" value="InterPro"/>
</dbReference>